<evidence type="ECO:0000313" key="2">
    <source>
        <dbReference type="Proteomes" id="UP000828390"/>
    </source>
</evidence>
<dbReference type="AlphaFoldDB" id="A0A9D4BPP3"/>
<keyword evidence="2" id="KW-1185">Reference proteome</keyword>
<dbReference type="EMBL" id="JAIWYP010000015">
    <property type="protein sequence ID" value="KAH3700712.1"/>
    <property type="molecule type" value="Genomic_DNA"/>
</dbReference>
<proteinExistence type="predicted"/>
<comment type="caution">
    <text evidence="1">The sequence shown here is derived from an EMBL/GenBank/DDBJ whole genome shotgun (WGS) entry which is preliminary data.</text>
</comment>
<accession>A0A9D4BPP3</accession>
<name>A0A9D4BPP3_DREPO</name>
<reference evidence="1" key="2">
    <citation type="submission" date="2020-11" db="EMBL/GenBank/DDBJ databases">
        <authorList>
            <person name="McCartney M.A."/>
            <person name="Auch B."/>
            <person name="Kono T."/>
            <person name="Mallez S."/>
            <person name="Becker A."/>
            <person name="Gohl D.M."/>
            <person name="Silverstein K.A.T."/>
            <person name="Koren S."/>
            <person name="Bechman K.B."/>
            <person name="Herman A."/>
            <person name="Abrahante J.E."/>
            <person name="Garbe J."/>
        </authorList>
    </citation>
    <scope>NUCLEOTIDE SEQUENCE</scope>
    <source>
        <strain evidence="1">Duluth1</strain>
        <tissue evidence="1">Whole animal</tissue>
    </source>
</reference>
<evidence type="ECO:0000313" key="1">
    <source>
        <dbReference type="EMBL" id="KAH3700712.1"/>
    </source>
</evidence>
<organism evidence="1 2">
    <name type="scientific">Dreissena polymorpha</name>
    <name type="common">Zebra mussel</name>
    <name type="synonym">Mytilus polymorpha</name>
    <dbReference type="NCBI Taxonomy" id="45954"/>
    <lineage>
        <taxon>Eukaryota</taxon>
        <taxon>Metazoa</taxon>
        <taxon>Spiralia</taxon>
        <taxon>Lophotrochozoa</taxon>
        <taxon>Mollusca</taxon>
        <taxon>Bivalvia</taxon>
        <taxon>Autobranchia</taxon>
        <taxon>Heteroconchia</taxon>
        <taxon>Euheterodonta</taxon>
        <taxon>Imparidentia</taxon>
        <taxon>Neoheterodontei</taxon>
        <taxon>Myida</taxon>
        <taxon>Dreissenoidea</taxon>
        <taxon>Dreissenidae</taxon>
        <taxon>Dreissena</taxon>
    </lineage>
</organism>
<dbReference type="Proteomes" id="UP000828390">
    <property type="component" value="Unassembled WGS sequence"/>
</dbReference>
<reference evidence="1" key="1">
    <citation type="journal article" date="2019" name="bioRxiv">
        <title>The Genome of the Zebra Mussel, Dreissena polymorpha: A Resource for Invasive Species Research.</title>
        <authorList>
            <person name="McCartney M.A."/>
            <person name="Auch B."/>
            <person name="Kono T."/>
            <person name="Mallez S."/>
            <person name="Zhang Y."/>
            <person name="Obille A."/>
            <person name="Becker A."/>
            <person name="Abrahante J.E."/>
            <person name="Garbe J."/>
            <person name="Badalamenti J.P."/>
            <person name="Herman A."/>
            <person name="Mangelson H."/>
            <person name="Liachko I."/>
            <person name="Sullivan S."/>
            <person name="Sone E.D."/>
            <person name="Koren S."/>
            <person name="Silverstein K.A.T."/>
            <person name="Beckman K.B."/>
            <person name="Gohl D.M."/>
        </authorList>
    </citation>
    <scope>NUCLEOTIDE SEQUENCE</scope>
    <source>
        <strain evidence="1">Duluth1</strain>
        <tissue evidence="1">Whole animal</tissue>
    </source>
</reference>
<gene>
    <name evidence="1" type="ORF">DPMN_075691</name>
</gene>
<protein>
    <submittedName>
        <fullName evidence="1">Uncharacterized protein</fullName>
    </submittedName>
</protein>
<sequence>MFDDILPALIDEQPYRDINLQMGFLNDKIERYNIRKELIMGTQAFGDMNEL</sequence>